<evidence type="ECO:0000256" key="1">
    <source>
        <dbReference type="SAM" id="MobiDB-lite"/>
    </source>
</evidence>
<feature type="signal peptide" evidence="2">
    <location>
        <begin position="1"/>
        <end position="24"/>
    </location>
</feature>
<keyword evidence="4" id="KW-1185">Reference proteome</keyword>
<dbReference type="Proteomes" id="UP000324022">
    <property type="component" value="Unassembled WGS sequence"/>
</dbReference>
<organism evidence="3 4">
    <name type="scientific">Ustilago trichophora</name>
    <dbReference type="NCBI Taxonomy" id="86804"/>
    <lineage>
        <taxon>Eukaryota</taxon>
        <taxon>Fungi</taxon>
        <taxon>Dikarya</taxon>
        <taxon>Basidiomycota</taxon>
        <taxon>Ustilaginomycotina</taxon>
        <taxon>Ustilaginomycetes</taxon>
        <taxon>Ustilaginales</taxon>
        <taxon>Ustilaginaceae</taxon>
        <taxon>Ustilago</taxon>
    </lineage>
</organism>
<feature type="chain" id="PRO_5022745392" description="Effector family protein Eff1" evidence="2">
    <location>
        <begin position="25"/>
        <end position="364"/>
    </location>
</feature>
<proteinExistence type="predicted"/>
<dbReference type="AlphaFoldDB" id="A0A5C3E9C5"/>
<sequence>MSLFSCTLLSLGFFLLMASIQVLAMDPNDPNKMWIPASHLLPFDQQPIIDLNSPPEHYLPILEPPVYQGRNTAQDSTGDSSSESHPVTPESSFEPNDEGLDPYDWPSVLHPKTAAPDEAGPSSSRSVPTIQDRRDIPLLSLHPDSRTFRSVEYPLWSPELQHLYSNDGSKPAHFLEQSPKARATNRRFYLEVKPVRYYPEPKLLTAVQNALLEKLRSLNIGLGNPNPLNEQFYHGTWLLPPLEMTEKGLNMPHGVLNSALATVVETRFRNPNPSESALLYRLDVKVEGKDRHILAATATPSVHADMGPVVGGASGSHLWLFYESRTVPAERKNALAVLGGMFLPSEARKKFPQTDLLSIVTRPE</sequence>
<reference evidence="3 4" key="1">
    <citation type="submission" date="2018-03" db="EMBL/GenBank/DDBJ databases">
        <authorList>
            <person name="Guldener U."/>
        </authorList>
    </citation>
    <scope>NUCLEOTIDE SEQUENCE [LARGE SCALE GENOMIC DNA]</scope>
    <source>
        <strain evidence="3 4">NBRC100155</strain>
    </source>
</reference>
<keyword evidence="2" id="KW-0732">Signal</keyword>
<evidence type="ECO:0000256" key="2">
    <source>
        <dbReference type="SAM" id="SignalP"/>
    </source>
</evidence>
<evidence type="ECO:0000313" key="4">
    <source>
        <dbReference type="Proteomes" id="UP000324022"/>
    </source>
</evidence>
<name>A0A5C3E9C5_9BASI</name>
<accession>A0A5C3E9C5</accession>
<feature type="compositionally biased region" description="Polar residues" evidence="1">
    <location>
        <begin position="69"/>
        <end position="94"/>
    </location>
</feature>
<dbReference type="EMBL" id="OOIN01000017">
    <property type="protein sequence ID" value="SPO27264.1"/>
    <property type="molecule type" value="Genomic_DNA"/>
</dbReference>
<gene>
    <name evidence="3" type="ORF">UTRI_10381</name>
</gene>
<protein>
    <recommendedName>
        <fullName evidence="5">Effector family protein Eff1</fullName>
    </recommendedName>
</protein>
<evidence type="ECO:0008006" key="5">
    <source>
        <dbReference type="Google" id="ProtNLM"/>
    </source>
</evidence>
<evidence type="ECO:0000313" key="3">
    <source>
        <dbReference type="EMBL" id="SPO27264.1"/>
    </source>
</evidence>
<feature type="region of interest" description="Disordered" evidence="1">
    <location>
        <begin position="67"/>
        <end position="131"/>
    </location>
</feature>